<name>S4TWA7_9CAUD</name>
<feature type="compositionally biased region" description="Low complexity" evidence="1">
    <location>
        <begin position="38"/>
        <end position="59"/>
    </location>
</feature>
<reference evidence="2" key="1">
    <citation type="journal article" date="2013" name="BMC Genomics">
        <title>Genomic characterization provides new insight into Salmonella phage diversity.</title>
        <authorList>
            <person name="Moreno Switt A.I."/>
            <person name="Orsi R.H."/>
            <person name="den Bakker H.C."/>
            <person name="Vongkamjan K."/>
            <person name="Altier C."/>
            <person name="Wiedmann M."/>
        </authorList>
    </citation>
    <scope>NUCLEOTIDE SEQUENCE</scope>
</reference>
<dbReference type="EMBL" id="KC139680">
    <property type="protein sequence ID" value="AGF89725.1"/>
    <property type="molecule type" value="Genomic_DNA"/>
</dbReference>
<protein>
    <recommendedName>
        <fullName evidence="3">RecT protein</fullName>
    </recommendedName>
</protein>
<organism evidence="2">
    <name type="scientific">Salmonella phage FSL SP-099</name>
    <dbReference type="NCBI Taxonomy" id="1173756"/>
    <lineage>
        <taxon>Viruses</taxon>
        <taxon>Duplodnaviria</taxon>
        <taxon>Heunggongvirae</taxon>
        <taxon>Uroviricota</taxon>
        <taxon>Caudoviricetes</taxon>
        <taxon>Casjensviridae</taxon>
        <taxon>Chivirus</taxon>
        <taxon>Chivirus BSPM4</taxon>
    </lineage>
</organism>
<accession>S4TWA7</accession>
<feature type="compositionally biased region" description="Basic and acidic residues" evidence="1">
    <location>
        <begin position="60"/>
        <end position="72"/>
    </location>
</feature>
<evidence type="ECO:0000256" key="1">
    <source>
        <dbReference type="SAM" id="MobiDB-lite"/>
    </source>
</evidence>
<sequence>MSGIFEQLLAEQQKTNTLLEGVLAALKGGAVNTSADAGGETTEKTTTTTTKKGGTSKSTKTTETKATKPKHTKDEVVAAVVAVKDAFGAPEAKKITAHFGLAKVAEAKEEHFDEIVEMCEAKLAEKDEGGNGEEDDV</sequence>
<evidence type="ECO:0000313" key="2">
    <source>
        <dbReference type="EMBL" id="AGF89725.1"/>
    </source>
</evidence>
<gene>
    <name evidence="2" type="ORF">SP099_00405</name>
</gene>
<proteinExistence type="predicted"/>
<feature type="region of interest" description="Disordered" evidence="1">
    <location>
        <begin position="30"/>
        <end position="72"/>
    </location>
</feature>
<evidence type="ECO:0008006" key="3">
    <source>
        <dbReference type="Google" id="ProtNLM"/>
    </source>
</evidence>